<dbReference type="InterPro" id="IPR053140">
    <property type="entry name" value="GDSL_Rv0518-like"/>
</dbReference>
<evidence type="ECO:0000313" key="2">
    <source>
        <dbReference type="EMBL" id="SPT54006.1"/>
    </source>
</evidence>
<dbReference type="Proteomes" id="UP000250006">
    <property type="component" value="Unassembled WGS sequence"/>
</dbReference>
<sequence length="217" mass="23577">MPTSPSPTPFPTAVFLGDSVTTGWGSITHPRNRWTSLVCEHLRWREVNLAADGLGFFCRRGGKLPGGSSSPSACDTTWLEAVLRCEPDLVTVSLGLNDAALLPSQLELVRQAVEHDLTFLRTRLPGTPILVAPFFPWLERGPRFAVVRTMVHDTATAVGLQSTDAVSQAVNGDENQLVGDLIHPNDAGHAAIARAMIEVYRSLFPQLCTLEHGRDKS</sequence>
<dbReference type="EMBL" id="UAPQ01000009">
    <property type="protein sequence ID" value="SPT54006.1"/>
    <property type="molecule type" value="Genomic_DNA"/>
</dbReference>
<keyword evidence="3" id="KW-1185">Reference proteome</keyword>
<dbReference type="PANTHER" id="PTHR43784:SF2">
    <property type="entry name" value="GDSL-LIKE LIPASE_ACYLHYDROLASE, PUTATIVE (AFU_ORTHOLOGUE AFUA_2G00820)-RELATED"/>
    <property type="match status" value="1"/>
</dbReference>
<evidence type="ECO:0000313" key="3">
    <source>
        <dbReference type="Proteomes" id="UP000250006"/>
    </source>
</evidence>
<dbReference type="PANTHER" id="PTHR43784">
    <property type="entry name" value="GDSL-LIKE LIPASE/ACYLHYDROLASE, PUTATIVE (AFU_ORTHOLOGUE AFUA_2G00820)-RELATED"/>
    <property type="match status" value="1"/>
</dbReference>
<feature type="domain" description="SGNH hydrolase-type esterase" evidence="1">
    <location>
        <begin position="15"/>
        <end position="191"/>
    </location>
</feature>
<dbReference type="Pfam" id="PF13472">
    <property type="entry name" value="Lipase_GDSL_2"/>
    <property type="match status" value="1"/>
</dbReference>
<dbReference type="InterPro" id="IPR013830">
    <property type="entry name" value="SGNH_hydro"/>
</dbReference>
<proteinExistence type="predicted"/>
<dbReference type="Gene3D" id="3.40.50.1110">
    <property type="entry name" value="SGNH hydrolase"/>
    <property type="match status" value="1"/>
</dbReference>
<dbReference type="SUPFAM" id="SSF52266">
    <property type="entry name" value="SGNH hydrolase"/>
    <property type="match status" value="1"/>
</dbReference>
<comment type="caution">
    <text evidence="2">The sequence shown here is derived from an EMBL/GenBank/DDBJ whole genome shotgun (WGS) entry which is preliminary data.</text>
</comment>
<name>A0ABY1VQU4_9ACTO</name>
<dbReference type="CDD" id="cd00229">
    <property type="entry name" value="SGNH_hydrolase"/>
    <property type="match status" value="1"/>
</dbReference>
<dbReference type="InterPro" id="IPR036514">
    <property type="entry name" value="SGNH_hydro_sf"/>
</dbReference>
<organism evidence="2 3">
    <name type="scientific">Actinomyces bovis</name>
    <dbReference type="NCBI Taxonomy" id="1658"/>
    <lineage>
        <taxon>Bacteria</taxon>
        <taxon>Bacillati</taxon>
        <taxon>Actinomycetota</taxon>
        <taxon>Actinomycetes</taxon>
        <taxon>Actinomycetales</taxon>
        <taxon>Actinomycetaceae</taxon>
        <taxon>Actinomyces</taxon>
    </lineage>
</organism>
<dbReference type="RefSeq" id="WP_111836926.1">
    <property type="nucleotide sequence ID" value="NZ_UAPQ01000009.1"/>
</dbReference>
<reference evidence="2 3" key="1">
    <citation type="submission" date="2018-06" db="EMBL/GenBank/DDBJ databases">
        <authorList>
            <consortium name="Pathogen Informatics"/>
            <person name="Doyle S."/>
        </authorList>
    </citation>
    <scope>NUCLEOTIDE SEQUENCE [LARGE SCALE GENOMIC DNA]</scope>
    <source>
        <strain evidence="2 3">NCTC11535</strain>
    </source>
</reference>
<gene>
    <name evidence="2" type="ORF">NCTC11535_01702</name>
</gene>
<accession>A0ABY1VQU4</accession>
<evidence type="ECO:0000259" key="1">
    <source>
        <dbReference type="Pfam" id="PF13472"/>
    </source>
</evidence>
<protein>
    <recommendedName>
        <fullName evidence="1">SGNH hydrolase-type esterase domain-containing protein</fullName>
    </recommendedName>
</protein>